<dbReference type="EMBL" id="JACHGN010000025">
    <property type="protein sequence ID" value="MBB5138705.1"/>
    <property type="molecule type" value="Genomic_DNA"/>
</dbReference>
<feature type="region of interest" description="Disordered" evidence="1">
    <location>
        <begin position="311"/>
        <end position="376"/>
    </location>
</feature>
<keyword evidence="4" id="KW-1185">Reference proteome</keyword>
<sequence length="458" mass="47707">MGGAIVLTSGTAARAATVDLNVDYRCTGGVAKTGSPPVFLRTTVTIPTTLNVGDPLNISWRLAYKNQSRFGSPARFAEGARISIIGNMKMTGDWVGILQPKGYLDQTTPLVKGTPLVLPEGISDFAHLDVPGTVKITPDVLHVDFTPPVRDLVINDDDPDVKYNPVGLWADVEGEPNDGDIYKDYHQSNTVGDTATLTFTGTGIEYIGQLDREAGPVAIELNGKAGTPPEVDPSLDDNGMPHNFTRKGGQTLWRFTDLPYKEHTIQIKNVTGKRTTLDAFKVITQQLSGPPPQYRATCKIISNPVSVDITIGGGSVPTGTPTGTPTTTPTDGNTPTPDPTDTTPGPTGSNSGSPSPSNTNTGGTGNNNSNNGTGTTVLTTATATATASARPTTTVTATHTAQVRVTPIGAAQTGELPERNPSGLTLLLAGCVMLGGGIMSGVAMRRRRAAHAGRDGAS</sequence>
<evidence type="ECO:0000313" key="4">
    <source>
        <dbReference type="Proteomes" id="UP000578449"/>
    </source>
</evidence>
<name>A0A840PRW8_9ACTN</name>
<accession>A0A840PRW8</accession>
<organism evidence="3 4">
    <name type="scientific">Thermocatellispora tengchongensis</name>
    <dbReference type="NCBI Taxonomy" id="1073253"/>
    <lineage>
        <taxon>Bacteria</taxon>
        <taxon>Bacillati</taxon>
        <taxon>Actinomycetota</taxon>
        <taxon>Actinomycetes</taxon>
        <taxon>Streptosporangiales</taxon>
        <taxon>Streptosporangiaceae</taxon>
        <taxon>Thermocatellispora</taxon>
    </lineage>
</organism>
<evidence type="ECO:0000256" key="1">
    <source>
        <dbReference type="SAM" id="MobiDB-lite"/>
    </source>
</evidence>
<comment type="caution">
    <text evidence="3">The sequence shown here is derived from an EMBL/GenBank/DDBJ whole genome shotgun (WGS) entry which is preliminary data.</text>
</comment>
<evidence type="ECO:0000256" key="2">
    <source>
        <dbReference type="SAM" id="Phobius"/>
    </source>
</evidence>
<dbReference type="Proteomes" id="UP000578449">
    <property type="component" value="Unassembled WGS sequence"/>
</dbReference>
<feature type="transmembrane region" description="Helical" evidence="2">
    <location>
        <begin position="424"/>
        <end position="444"/>
    </location>
</feature>
<dbReference type="AlphaFoldDB" id="A0A840PRW8"/>
<feature type="compositionally biased region" description="Low complexity" evidence="1">
    <location>
        <begin position="317"/>
        <end position="376"/>
    </location>
</feature>
<dbReference type="RefSeq" id="WP_185055571.1">
    <property type="nucleotide sequence ID" value="NZ_BAABIX010000033.1"/>
</dbReference>
<reference evidence="3 4" key="1">
    <citation type="submission" date="2020-08" db="EMBL/GenBank/DDBJ databases">
        <title>Genomic Encyclopedia of Type Strains, Phase IV (KMG-IV): sequencing the most valuable type-strain genomes for metagenomic binning, comparative biology and taxonomic classification.</title>
        <authorList>
            <person name="Goeker M."/>
        </authorList>
    </citation>
    <scope>NUCLEOTIDE SEQUENCE [LARGE SCALE GENOMIC DNA]</scope>
    <source>
        <strain evidence="3 4">DSM 45615</strain>
    </source>
</reference>
<protein>
    <submittedName>
        <fullName evidence="3">Uncharacterized protein</fullName>
    </submittedName>
</protein>
<dbReference type="Gene3D" id="2.60.120.260">
    <property type="entry name" value="Galactose-binding domain-like"/>
    <property type="match status" value="1"/>
</dbReference>
<evidence type="ECO:0000313" key="3">
    <source>
        <dbReference type="EMBL" id="MBB5138705.1"/>
    </source>
</evidence>
<gene>
    <name evidence="3" type="ORF">HNP84_008463</name>
</gene>
<keyword evidence="2" id="KW-1133">Transmembrane helix</keyword>
<keyword evidence="2" id="KW-0472">Membrane</keyword>
<proteinExistence type="predicted"/>
<keyword evidence="2" id="KW-0812">Transmembrane</keyword>